<protein>
    <submittedName>
        <fullName evidence="1">Sentrin-specific protease 8</fullName>
    </submittedName>
</protein>
<keyword evidence="2" id="KW-1185">Reference proteome</keyword>
<dbReference type="Gene3D" id="3.40.395.10">
    <property type="entry name" value="Adenoviral Proteinase, Chain A"/>
    <property type="match status" value="1"/>
</dbReference>
<proteinExistence type="predicted"/>
<dbReference type="SUPFAM" id="SSF54001">
    <property type="entry name" value="Cysteine proteinases"/>
    <property type="match status" value="1"/>
</dbReference>
<dbReference type="GO" id="GO:0008233">
    <property type="term" value="F:peptidase activity"/>
    <property type="evidence" value="ECO:0007669"/>
    <property type="project" value="UniProtKB-KW"/>
</dbReference>
<dbReference type="OrthoDB" id="5065855at2759"/>
<feature type="non-terminal residue" evidence="1">
    <location>
        <position position="151"/>
    </location>
</feature>
<sequence length="151" mass="16856">LTGSPEEVALFLEPLESSRKEVIFLPQAGRNALVVLNLLQAGRGASSSGLTRKANEGHARRTAERIHEFLKRNGGRRKGREYSPIIIIFFHPFSFTNVPVLKQSNGHDCGTHVLCHAQHSLDHFYLYGSYEGLHPYKNPSSKQTKGTPINH</sequence>
<organism evidence="1 2">
    <name type="scientific">Caligus rogercresseyi</name>
    <name type="common">Sea louse</name>
    <dbReference type="NCBI Taxonomy" id="217165"/>
    <lineage>
        <taxon>Eukaryota</taxon>
        <taxon>Metazoa</taxon>
        <taxon>Ecdysozoa</taxon>
        <taxon>Arthropoda</taxon>
        <taxon>Crustacea</taxon>
        <taxon>Multicrustacea</taxon>
        <taxon>Hexanauplia</taxon>
        <taxon>Copepoda</taxon>
        <taxon>Siphonostomatoida</taxon>
        <taxon>Caligidae</taxon>
        <taxon>Caligus</taxon>
    </lineage>
</organism>
<accession>A0A7T8JSB3</accession>
<keyword evidence="1" id="KW-0645">Protease</keyword>
<keyword evidence="1" id="KW-0378">Hydrolase</keyword>
<dbReference type="Proteomes" id="UP000595437">
    <property type="component" value="Chromosome 21"/>
</dbReference>
<name>A0A7T8JSB3_CALRO</name>
<dbReference type="GO" id="GO:0006508">
    <property type="term" value="P:proteolysis"/>
    <property type="evidence" value="ECO:0007669"/>
    <property type="project" value="UniProtKB-KW"/>
</dbReference>
<evidence type="ECO:0000313" key="2">
    <source>
        <dbReference type="Proteomes" id="UP000595437"/>
    </source>
</evidence>
<dbReference type="AlphaFoldDB" id="A0A7T8JSB3"/>
<dbReference type="InterPro" id="IPR038765">
    <property type="entry name" value="Papain-like_cys_pep_sf"/>
</dbReference>
<reference evidence="2" key="1">
    <citation type="submission" date="2021-01" db="EMBL/GenBank/DDBJ databases">
        <title>Caligus Genome Assembly.</title>
        <authorList>
            <person name="Gallardo-Escarate C."/>
        </authorList>
    </citation>
    <scope>NUCLEOTIDE SEQUENCE [LARGE SCALE GENOMIC DNA]</scope>
</reference>
<gene>
    <name evidence="1" type="ORF">FKW44_024986</name>
</gene>
<dbReference type="EMBL" id="CP045910">
    <property type="protein sequence ID" value="QQP31391.1"/>
    <property type="molecule type" value="Genomic_DNA"/>
</dbReference>
<evidence type="ECO:0000313" key="1">
    <source>
        <dbReference type="EMBL" id="QQP31391.1"/>
    </source>
</evidence>